<sequence>MGKISIPLLLILVLSIVVAVESTSTDRLHPRLPTFVETQCRKTRYPEPCVTFLSKYVNPTSQDPQEIVHAALKLGHSKGSKVKATIKAKVLNVAQVTSNALALFNGFASRYKSPHHG</sequence>
<dbReference type="SUPFAM" id="SSF101148">
    <property type="entry name" value="Plant invertase/pectin methylesterase inhibitor"/>
    <property type="match status" value="1"/>
</dbReference>
<feature type="chain" id="PRO_5004013656" description="Pectinesterase inhibitor domain-containing protein" evidence="2">
    <location>
        <begin position="23"/>
        <end position="117"/>
    </location>
</feature>
<dbReference type="Gene3D" id="1.20.140.40">
    <property type="entry name" value="Invertase/pectin methylesterase inhibitor family protein"/>
    <property type="match status" value="1"/>
</dbReference>
<protein>
    <recommendedName>
        <fullName evidence="3">Pectinesterase inhibitor domain-containing protein</fullName>
    </recommendedName>
</protein>
<evidence type="ECO:0000313" key="5">
    <source>
        <dbReference type="Proteomes" id="UP000011115"/>
    </source>
</evidence>
<dbReference type="PANTHER" id="PTHR31080">
    <property type="entry name" value="PECTINESTERASE INHIBITOR-LIKE"/>
    <property type="match status" value="1"/>
</dbReference>
<dbReference type="InterPro" id="IPR051955">
    <property type="entry name" value="PME_Inhibitor"/>
</dbReference>
<dbReference type="InParanoid" id="M1DFE6"/>
<dbReference type="Pfam" id="PF04043">
    <property type="entry name" value="PMEI"/>
    <property type="match status" value="1"/>
</dbReference>
<keyword evidence="5" id="KW-1185">Reference proteome</keyword>
<dbReference type="Gramene" id="PGSC0003DMT400088186">
    <property type="protein sequence ID" value="PGSC0003DMT400088186"/>
    <property type="gene ID" value="PGSC0003DMG400037757"/>
</dbReference>
<reference evidence="5" key="1">
    <citation type="journal article" date="2011" name="Nature">
        <title>Genome sequence and analysis of the tuber crop potato.</title>
        <authorList>
            <consortium name="The Potato Genome Sequencing Consortium"/>
        </authorList>
    </citation>
    <scope>NUCLEOTIDE SEQUENCE [LARGE SCALE GENOMIC DNA]</scope>
    <source>
        <strain evidence="5">cv. DM1-3 516 R44</strain>
    </source>
</reference>
<proteinExistence type="predicted"/>
<evidence type="ECO:0000259" key="3">
    <source>
        <dbReference type="Pfam" id="PF04043"/>
    </source>
</evidence>
<evidence type="ECO:0000313" key="4">
    <source>
        <dbReference type="EnsemblPlants" id="PGSC0003DMT400088186"/>
    </source>
</evidence>
<dbReference type="SMR" id="M1DFE6"/>
<dbReference type="HOGENOM" id="CLU_2089062_0_0_1"/>
<accession>M1DFE6</accession>
<feature type="domain" description="Pectinesterase inhibitor" evidence="3">
    <location>
        <begin position="35"/>
        <end position="88"/>
    </location>
</feature>
<dbReference type="NCBIfam" id="TIGR01614">
    <property type="entry name" value="PME_inhib"/>
    <property type="match status" value="1"/>
</dbReference>
<dbReference type="eggNOG" id="ENOG502S2SH">
    <property type="taxonomic scope" value="Eukaryota"/>
</dbReference>
<evidence type="ECO:0000256" key="1">
    <source>
        <dbReference type="ARBA" id="ARBA00022729"/>
    </source>
</evidence>
<reference evidence="4" key="2">
    <citation type="submission" date="2015-06" db="UniProtKB">
        <authorList>
            <consortium name="EnsemblPlants"/>
        </authorList>
    </citation>
    <scope>IDENTIFICATION</scope>
    <source>
        <strain evidence="4">DM1-3 516 R44</strain>
    </source>
</reference>
<dbReference type="GO" id="GO:0004857">
    <property type="term" value="F:enzyme inhibitor activity"/>
    <property type="evidence" value="ECO:0007669"/>
    <property type="project" value="InterPro"/>
</dbReference>
<keyword evidence="1 2" id="KW-0732">Signal</keyword>
<evidence type="ECO:0000256" key="2">
    <source>
        <dbReference type="SAM" id="SignalP"/>
    </source>
</evidence>
<name>M1DFE6_SOLTU</name>
<dbReference type="Proteomes" id="UP000011115">
    <property type="component" value="Unassembled WGS sequence"/>
</dbReference>
<dbReference type="AlphaFoldDB" id="M1DFE6"/>
<feature type="signal peptide" evidence="2">
    <location>
        <begin position="1"/>
        <end position="22"/>
    </location>
</feature>
<dbReference type="InterPro" id="IPR035513">
    <property type="entry name" value="Invertase/methylesterase_inhib"/>
</dbReference>
<organism evidence="4 5">
    <name type="scientific">Solanum tuberosum</name>
    <name type="common">Potato</name>
    <dbReference type="NCBI Taxonomy" id="4113"/>
    <lineage>
        <taxon>Eukaryota</taxon>
        <taxon>Viridiplantae</taxon>
        <taxon>Streptophyta</taxon>
        <taxon>Embryophyta</taxon>
        <taxon>Tracheophyta</taxon>
        <taxon>Spermatophyta</taxon>
        <taxon>Magnoliopsida</taxon>
        <taxon>eudicotyledons</taxon>
        <taxon>Gunneridae</taxon>
        <taxon>Pentapetalae</taxon>
        <taxon>asterids</taxon>
        <taxon>lamiids</taxon>
        <taxon>Solanales</taxon>
        <taxon>Solanaceae</taxon>
        <taxon>Solanoideae</taxon>
        <taxon>Solaneae</taxon>
        <taxon>Solanum</taxon>
    </lineage>
</organism>
<dbReference type="PaxDb" id="4113-PGSC0003DMT400088186"/>
<dbReference type="PANTHER" id="PTHR31080:SF148">
    <property type="entry name" value="21 KDA PROTEIN-LIKE"/>
    <property type="match status" value="1"/>
</dbReference>
<dbReference type="EnsemblPlants" id="PGSC0003DMT400088186">
    <property type="protein sequence ID" value="PGSC0003DMT400088186"/>
    <property type="gene ID" value="PGSC0003DMG400037757"/>
</dbReference>
<dbReference type="InterPro" id="IPR006501">
    <property type="entry name" value="Pectinesterase_inhib_dom"/>
</dbReference>